<dbReference type="KEGG" id="asip:AQUSIP_22330"/>
<dbReference type="GO" id="GO:0005085">
    <property type="term" value="F:guanyl-nucleotide exchange factor activity"/>
    <property type="evidence" value="ECO:0007669"/>
    <property type="project" value="UniProtKB-KW"/>
</dbReference>
<keyword evidence="1" id="KW-0344">Guanine-nucleotide releasing factor</keyword>
<evidence type="ECO:0000259" key="4">
    <source>
        <dbReference type="PROSITE" id="PS50009"/>
    </source>
</evidence>
<organism evidence="5 6">
    <name type="scientific">Aquicella siphonis</name>
    <dbReference type="NCBI Taxonomy" id="254247"/>
    <lineage>
        <taxon>Bacteria</taxon>
        <taxon>Pseudomonadati</taxon>
        <taxon>Pseudomonadota</taxon>
        <taxon>Gammaproteobacteria</taxon>
        <taxon>Legionellales</taxon>
        <taxon>Coxiellaceae</taxon>
        <taxon>Aquicella</taxon>
    </lineage>
</organism>
<sequence length="803" mass="90431">MDTRKPGDKLDQAIAAAHQDGPPELRLARLEAAVCEPGVRDVLKHDPRRLAAYQSAYSSCADALAKELSVLNRHIYAQIDNLDNVEVKKQKYGYRIPLSHRMVTTSFNMLAQHVARSIVSEENIDRRTMIMERWINIAQRCFNEKDFNTCFAIMAGLGSTPVFRLKATNDGLSGNAVRFLEIFRPLLANADATTTLMSRTGTDIIPYYGTYRTALTFILDKIDSAQRKKDMPALQAEQSARDQLITSLERIKVYQNSIDTIRQAKDMSPLQAMLLRKTMVQIMKEIAEEKSMAEEEIRRAEADIRQLEEEFASEKGPYQSYLKAKTEYEKSKKDDKATHAWEEEKQKFDAAKKKIEAAQKSRLGLVQKRDAILEIYKRHEEVLKASLKDVVVVERALVEPESDKSAKIKKMEIQLPLDKIDDALSLEAEPRNQQITSSTLFTDFESLINPGISQRINEASLIIDCVNIMKESSTTTNSMRGNNIKIAGICSAMTPGEIQQDLSRLNDEIEQVRLFVLDAKRNIERHLAGGHKMHKDEKLIDQILEKLQTEYLRLNSMLSALESNAKRVSQKFPGGEPWDILRENIQYIEKLHEVFASLSDPLSELTSARPAVPIDHAHVRRPLTMRLNEPLAFPAWLNLEQESEPSSMITSADTQSADSLLSEAAVETRKLKRDQTRRHAVNLSETLASQGSPIVRSTQDQAPTASASKPSRSEEATATSPQIPRRTARKYPAFAPPVLPRHHEPKTHEPSPQETPANASQAAKGPMTLIDELRKKQADISAKNQQRPSTPPPRPPRKDSSGK</sequence>
<gene>
    <name evidence="5" type="ORF">AQUSIP_22330</name>
</gene>
<dbReference type="GO" id="GO:0007264">
    <property type="term" value="P:small GTPase-mediated signal transduction"/>
    <property type="evidence" value="ECO:0007669"/>
    <property type="project" value="InterPro"/>
</dbReference>
<feature type="region of interest" description="Disordered" evidence="3">
    <location>
        <begin position="668"/>
        <end position="803"/>
    </location>
</feature>
<reference evidence="5 6" key="1">
    <citation type="submission" date="2019-08" db="EMBL/GenBank/DDBJ databases">
        <authorList>
            <person name="Guy L."/>
        </authorList>
    </citation>
    <scope>NUCLEOTIDE SEQUENCE [LARGE SCALE GENOMIC DNA]</scope>
    <source>
        <strain evidence="5 6">SGT-108</strain>
    </source>
</reference>
<proteinExistence type="predicted"/>
<dbReference type="PANTHER" id="PTHR23113">
    <property type="entry name" value="GUANINE NUCLEOTIDE EXCHANGE FACTOR"/>
    <property type="match status" value="1"/>
</dbReference>
<dbReference type="PANTHER" id="PTHR23113:SF99">
    <property type="entry name" value="RASGEF DOMAIN-CONTAINING PROTEIN"/>
    <property type="match status" value="1"/>
</dbReference>
<feature type="compositionally biased region" description="Polar residues" evidence="3">
    <location>
        <begin position="752"/>
        <end position="761"/>
    </location>
</feature>
<protein>
    <recommendedName>
        <fullName evidence="4">Ras-GEF domain-containing protein</fullName>
    </recommendedName>
</protein>
<dbReference type="InterPro" id="IPR001895">
    <property type="entry name" value="RASGEF_cat_dom"/>
</dbReference>
<evidence type="ECO:0000313" key="5">
    <source>
        <dbReference type="EMBL" id="VVC76906.1"/>
    </source>
</evidence>
<dbReference type="SUPFAM" id="SSF48366">
    <property type="entry name" value="Ras GEF"/>
    <property type="match status" value="1"/>
</dbReference>
<dbReference type="Pfam" id="PF00617">
    <property type="entry name" value="RasGEF"/>
    <property type="match status" value="1"/>
</dbReference>
<feature type="compositionally biased region" description="Polar residues" evidence="3">
    <location>
        <begin position="683"/>
        <end position="722"/>
    </location>
</feature>
<dbReference type="InterPro" id="IPR036964">
    <property type="entry name" value="RASGEF_cat_dom_sf"/>
</dbReference>
<dbReference type="InterPro" id="IPR008937">
    <property type="entry name" value="Ras-like_GEF"/>
</dbReference>
<evidence type="ECO:0000256" key="1">
    <source>
        <dbReference type="ARBA" id="ARBA00022658"/>
    </source>
</evidence>
<dbReference type="EMBL" id="LR699119">
    <property type="protein sequence ID" value="VVC76906.1"/>
    <property type="molecule type" value="Genomic_DNA"/>
</dbReference>
<keyword evidence="6" id="KW-1185">Reference proteome</keyword>
<dbReference type="Proteomes" id="UP000324194">
    <property type="component" value="Chromosome 1"/>
</dbReference>
<dbReference type="SMART" id="SM00147">
    <property type="entry name" value="RasGEF"/>
    <property type="match status" value="1"/>
</dbReference>
<feature type="domain" description="Ras-GEF" evidence="4">
    <location>
        <begin position="60"/>
        <end position="298"/>
    </location>
</feature>
<feature type="coiled-coil region" evidence="2">
    <location>
        <begin position="283"/>
        <end position="310"/>
    </location>
</feature>
<keyword evidence="2" id="KW-0175">Coiled coil</keyword>
<dbReference type="Gene3D" id="1.10.840.10">
    <property type="entry name" value="Ras guanine-nucleotide exchange factors catalytic domain"/>
    <property type="match status" value="1"/>
</dbReference>
<dbReference type="InterPro" id="IPR023578">
    <property type="entry name" value="Ras_GEF_dom_sf"/>
</dbReference>
<evidence type="ECO:0000256" key="2">
    <source>
        <dbReference type="SAM" id="Coils"/>
    </source>
</evidence>
<accession>A0A5E4PL13</accession>
<feature type="compositionally biased region" description="Basic residues" evidence="3">
    <location>
        <begin position="670"/>
        <end position="680"/>
    </location>
</feature>
<evidence type="ECO:0000256" key="3">
    <source>
        <dbReference type="SAM" id="MobiDB-lite"/>
    </source>
</evidence>
<dbReference type="RefSeq" id="WP_148340187.1">
    <property type="nucleotide sequence ID" value="NZ_LR699119.1"/>
</dbReference>
<dbReference type="PROSITE" id="PS50009">
    <property type="entry name" value="RASGEF_CAT"/>
    <property type="match status" value="1"/>
</dbReference>
<dbReference type="OrthoDB" id="5654405at2"/>
<dbReference type="AlphaFoldDB" id="A0A5E4PL13"/>
<name>A0A5E4PL13_9COXI</name>
<evidence type="ECO:0000313" key="6">
    <source>
        <dbReference type="Proteomes" id="UP000324194"/>
    </source>
</evidence>